<organism evidence="2 3">
    <name type="scientific">Parelaphostrongylus tenuis</name>
    <name type="common">Meningeal worm</name>
    <dbReference type="NCBI Taxonomy" id="148309"/>
    <lineage>
        <taxon>Eukaryota</taxon>
        <taxon>Metazoa</taxon>
        <taxon>Ecdysozoa</taxon>
        <taxon>Nematoda</taxon>
        <taxon>Chromadorea</taxon>
        <taxon>Rhabditida</taxon>
        <taxon>Rhabditina</taxon>
        <taxon>Rhabditomorpha</taxon>
        <taxon>Strongyloidea</taxon>
        <taxon>Metastrongylidae</taxon>
        <taxon>Parelaphostrongylus</taxon>
    </lineage>
</organism>
<reference evidence="2" key="1">
    <citation type="submission" date="2021-06" db="EMBL/GenBank/DDBJ databases">
        <title>Parelaphostrongylus tenuis whole genome reference sequence.</title>
        <authorList>
            <person name="Garwood T.J."/>
            <person name="Larsen P.A."/>
            <person name="Fountain-Jones N.M."/>
            <person name="Garbe J.R."/>
            <person name="Macchietto M.G."/>
            <person name="Kania S.A."/>
            <person name="Gerhold R.W."/>
            <person name="Richards J.E."/>
            <person name="Wolf T.M."/>
        </authorList>
    </citation>
    <scope>NUCLEOTIDE SEQUENCE</scope>
    <source>
        <strain evidence="2">MNPRO001-30</strain>
        <tissue evidence="2">Meninges</tissue>
    </source>
</reference>
<comment type="caution">
    <text evidence="2">The sequence shown here is derived from an EMBL/GenBank/DDBJ whole genome shotgun (WGS) entry which is preliminary data.</text>
</comment>
<name>A0AAD5MF70_PARTN</name>
<proteinExistence type="predicted"/>
<protein>
    <submittedName>
        <fullName evidence="2">Uncharacterized protein</fullName>
    </submittedName>
</protein>
<dbReference type="EMBL" id="JAHQIW010003141">
    <property type="protein sequence ID" value="KAJ1357452.1"/>
    <property type="molecule type" value="Genomic_DNA"/>
</dbReference>
<feature type="region of interest" description="Disordered" evidence="1">
    <location>
        <begin position="138"/>
        <end position="157"/>
    </location>
</feature>
<sequence>MPIFILSLICKNTFTLRLTGQLRAQGLNVFSSPSERSNQESAWILLKRKNSAEIVYLRPVRPQHGFLLSMWVLLAMISSFDSKSFRSPYQSRHHLTLLYLFKEHDISTISGSPHCKGIAWIDRTRKAKCLTASTPVFREGSPEVRPTAGETAEETTSSTSIDSKCVVRRSVQIVCTDAHE</sequence>
<dbReference type="AlphaFoldDB" id="A0AAD5MF70"/>
<evidence type="ECO:0000313" key="3">
    <source>
        <dbReference type="Proteomes" id="UP001196413"/>
    </source>
</evidence>
<evidence type="ECO:0000313" key="2">
    <source>
        <dbReference type="EMBL" id="KAJ1357452.1"/>
    </source>
</evidence>
<evidence type="ECO:0000256" key="1">
    <source>
        <dbReference type="SAM" id="MobiDB-lite"/>
    </source>
</evidence>
<dbReference type="Proteomes" id="UP001196413">
    <property type="component" value="Unassembled WGS sequence"/>
</dbReference>
<keyword evidence="3" id="KW-1185">Reference proteome</keyword>
<gene>
    <name evidence="2" type="ORF">KIN20_015606</name>
</gene>
<feature type="compositionally biased region" description="Low complexity" evidence="1">
    <location>
        <begin position="147"/>
        <end position="157"/>
    </location>
</feature>
<accession>A0AAD5MF70</accession>